<dbReference type="GO" id="GO:0008661">
    <property type="term" value="F:1-deoxy-D-xylulose-5-phosphate synthase activity"/>
    <property type="evidence" value="ECO:0007669"/>
    <property type="project" value="UniProtKB-EC"/>
</dbReference>
<dbReference type="EC" id="2.2.1.7" evidence="2"/>
<dbReference type="SUPFAM" id="SSF52922">
    <property type="entry name" value="TK C-terminal domain-like"/>
    <property type="match status" value="1"/>
</dbReference>
<dbReference type="InterPro" id="IPR009014">
    <property type="entry name" value="Transketo_C/PFOR_II"/>
</dbReference>
<gene>
    <name evidence="2" type="primary">dxs_96</name>
    <name evidence="2" type="ORF">SDC9_147052</name>
</gene>
<reference evidence="2" key="1">
    <citation type="submission" date="2019-08" db="EMBL/GenBank/DDBJ databases">
        <authorList>
            <person name="Kucharzyk K."/>
            <person name="Murdoch R.W."/>
            <person name="Higgins S."/>
            <person name="Loffler F."/>
        </authorList>
    </citation>
    <scope>NUCLEOTIDE SEQUENCE</scope>
</reference>
<dbReference type="PANTHER" id="PTHR43825:SF1">
    <property type="entry name" value="TRANSKETOLASE-LIKE PYRIMIDINE-BINDING DOMAIN-CONTAINING PROTEIN"/>
    <property type="match status" value="1"/>
</dbReference>
<sequence length="110" mass="11770">MVEVCLDAAKMLAERGMEVTVVNMHTLKPLDEELVATLSARCGKVFTVEEHSVIGGLGDAVAGVLAGKGTFTFRKIGVEDRFGQSGKPMDVLREYGLCADQIADQILATK</sequence>
<name>A0A645ED06_9ZZZZ</name>
<evidence type="ECO:0000259" key="1">
    <source>
        <dbReference type="Pfam" id="PF02780"/>
    </source>
</evidence>
<dbReference type="PANTHER" id="PTHR43825">
    <property type="entry name" value="PYRUVATE DEHYDROGENASE E1 COMPONENT"/>
    <property type="match status" value="1"/>
</dbReference>
<dbReference type="InterPro" id="IPR051157">
    <property type="entry name" value="PDH/Transketolase"/>
</dbReference>
<protein>
    <submittedName>
        <fullName evidence="2">1-deoxy-D-xylulose-5-phosphate synthase</fullName>
        <ecNumber evidence="2">2.2.1.7</ecNumber>
    </submittedName>
</protein>
<dbReference type="EMBL" id="VSSQ01045923">
    <property type="protein sequence ID" value="MPM99857.1"/>
    <property type="molecule type" value="Genomic_DNA"/>
</dbReference>
<dbReference type="Gene3D" id="3.40.50.920">
    <property type="match status" value="1"/>
</dbReference>
<organism evidence="2">
    <name type="scientific">bioreactor metagenome</name>
    <dbReference type="NCBI Taxonomy" id="1076179"/>
    <lineage>
        <taxon>unclassified sequences</taxon>
        <taxon>metagenomes</taxon>
        <taxon>ecological metagenomes</taxon>
    </lineage>
</organism>
<accession>A0A645ED06</accession>
<proteinExistence type="predicted"/>
<comment type="caution">
    <text evidence="2">The sequence shown here is derived from an EMBL/GenBank/DDBJ whole genome shotgun (WGS) entry which is preliminary data.</text>
</comment>
<keyword evidence="2" id="KW-0808">Transferase</keyword>
<evidence type="ECO:0000313" key="2">
    <source>
        <dbReference type="EMBL" id="MPM99857.1"/>
    </source>
</evidence>
<dbReference type="InterPro" id="IPR033248">
    <property type="entry name" value="Transketolase_C"/>
</dbReference>
<dbReference type="Pfam" id="PF02780">
    <property type="entry name" value="Transketolase_C"/>
    <property type="match status" value="1"/>
</dbReference>
<dbReference type="AlphaFoldDB" id="A0A645ED06"/>
<feature type="domain" description="Transketolase C-terminal" evidence="1">
    <location>
        <begin position="1"/>
        <end position="102"/>
    </location>
</feature>